<evidence type="ECO:0000313" key="8">
    <source>
        <dbReference type="EMBL" id="TRM69693.1"/>
    </source>
</evidence>
<feature type="compositionally biased region" description="Basic and acidic residues" evidence="5">
    <location>
        <begin position="490"/>
        <end position="540"/>
    </location>
</feature>
<keyword evidence="3 6" id="KW-1133">Transmembrane helix</keyword>
<evidence type="ECO:0000259" key="7">
    <source>
        <dbReference type="Pfam" id="PF06398"/>
    </source>
</evidence>
<dbReference type="Proteomes" id="UP000320762">
    <property type="component" value="Unassembled WGS sequence"/>
</dbReference>
<evidence type="ECO:0000256" key="1">
    <source>
        <dbReference type="ARBA" id="ARBA00004308"/>
    </source>
</evidence>
<dbReference type="GO" id="GO:0007031">
    <property type="term" value="P:peroxisome organization"/>
    <property type="evidence" value="ECO:0007669"/>
    <property type="project" value="UniProtKB-ARBA"/>
</dbReference>
<name>A0A550CY46_9AGAR</name>
<accession>A0A550CY46</accession>
<dbReference type="STRING" id="97359.A0A550CY46"/>
<comment type="subcellular location">
    <subcellularLocation>
        <location evidence="1">Endomembrane system</location>
    </subcellularLocation>
</comment>
<dbReference type="InterPro" id="IPR010482">
    <property type="entry name" value="TECPR1-like_DysF"/>
</dbReference>
<organism evidence="8 9">
    <name type="scientific">Schizophyllum amplum</name>
    <dbReference type="NCBI Taxonomy" id="97359"/>
    <lineage>
        <taxon>Eukaryota</taxon>
        <taxon>Fungi</taxon>
        <taxon>Dikarya</taxon>
        <taxon>Basidiomycota</taxon>
        <taxon>Agaricomycotina</taxon>
        <taxon>Agaricomycetes</taxon>
        <taxon>Agaricomycetidae</taxon>
        <taxon>Agaricales</taxon>
        <taxon>Schizophyllaceae</taxon>
        <taxon>Schizophyllum</taxon>
    </lineage>
</organism>
<evidence type="ECO:0000256" key="3">
    <source>
        <dbReference type="ARBA" id="ARBA00022989"/>
    </source>
</evidence>
<feature type="region of interest" description="Disordered" evidence="5">
    <location>
        <begin position="414"/>
        <end position="611"/>
    </location>
</feature>
<dbReference type="InterPro" id="IPR052646">
    <property type="entry name" value="Peroxisomal_PEX28-32"/>
</dbReference>
<dbReference type="PANTHER" id="PTHR31679">
    <property type="entry name" value="PEROXISOMAL MEMBRANE PROTEIN PEX30-RELATED"/>
    <property type="match status" value="1"/>
</dbReference>
<feature type="domain" description="TECPR1-like DysF" evidence="7">
    <location>
        <begin position="132"/>
        <end position="403"/>
    </location>
</feature>
<dbReference type="EMBL" id="VDMD01000001">
    <property type="protein sequence ID" value="TRM69693.1"/>
    <property type="molecule type" value="Genomic_DNA"/>
</dbReference>
<evidence type="ECO:0000313" key="9">
    <source>
        <dbReference type="Proteomes" id="UP000320762"/>
    </source>
</evidence>
<reference evidence="8 9" key="1">
    <citation type="journal article" date="2019" name="New Phytol.">
        <title>Comparative genomics reveals unique wood-decay strategies and fruiting body development in the Schizophyllaceae.</title>
        <authorList>
            <person name="Almasi E."/>
            <person name="Sahu N."/>
            <person name="Krizsan K."/>
            <person name="Balint B."/>
            <person name="Kovacs G.M."/>
            <person name="Kiss B."/>
            <person name="Cseklye J."/>
            <person name="Drula E."/>
            <person name="Henrissat B."/>
            <person name="Nagy I."/>
            <person name="Chovatia M."/>
            <person name="Adam C."/>
            <person name="LaButti K."/>
            <person name="Lipzen A."/>
            <person name="Riley R."/>
            <person name="Grigoriev I.V."/>
            <person name="Nagy L.G."/>
        </authorList>
    </citation>
    <scope>NUCLEOTIDE SEQUENCE [LARGE SCALE GENOMIC DNA]</scope>
    <source>
        <strain evidence="8 9">NL-1724</strain>
    </source>
</reference>
<feature type="compositionally biased region" description="Pro residues" evidence="5">
    <location>
        <begin position="428"/>
        <end position="437"/>
    </location>
</feature>
<evidence type="ECO:0000256" key="6">
    <source>
        <dbReference type="SAM" id="Phobius"/>
    </source>
</evidence>
<dbReference type="GO" id="GO:0012505">
    <property type="term" value="C:endomembrane system"/>
    <property type="evidence" value="ECO:0007669"/>
    <property type="project" value="UniProtKB-SubCell"/>
</dbReference>
<evidence type="ECO:0000256" key="5">
    <source>
        <dbReference type="SAM" id="MobiDB-lite"/>
    </source>
</evidence>
<proteinExistence type="predicted"/>
<dbReference type="OrthoDB" id="5586090at2759"/>
<keyword evidence="2 6" id="KW-0812">Transmembrane</keyword>
<feature type="region of interest" description="Disordered" evidence="5">
    <location>
        <begin position="335"/>
        <end position="384"/>
    </location>
</feature>
<feature type="compositionally biased region" description="Gly residues" evidence="5">
    <location>
        <begin position="602"/>
        <end position="611"/>
    </location>
</feature>
<dbReference type="Pfam" id="PF06398">
    <property type="entry name" value="Pex24p"/>
    <property type="match status" value="1"/>
</dbReference>
<keyword evidence="4 6" id="KW-0472">Membrane</keyword>
<feature type="transmembrane region" description="Helical" evidence="6">
    <location>
        <begin position="50"/>
        <end position="68"/>
    </location>
</feature>
<sequence length="611" mass="66892">MSTDFFNPNAPALLDFLSSVPWPLTSVLVGLSPLLARVRAAAEITSWRTSWYDSWLAIAAWWALCLFSDITLRYLFPAALVLALLLARWTGRPLPTSPPINEQTLQAAIADLTTIHALLPSAPPVRLTPSVVLRVCALSYLPYLWLTYFIPLRVLLGTAGTLTLCLRAPWAATLGAQLWKSAWVRWACYTSWSRMSAQRLPPMRLAMQTSEILPEPTESRRILFTVLENQRWWMGLDWTAALLPNERPSWSSPAATGFQPASPPSVFPLPSPSVVYLSDGHGGRVRRTAIWSWDDAEWTVVTRAEGGPARHVRRPLPIPEGENPGLLMRAAGMMKESSTLSQLSSPTVGTEPTDAPPEPEHDALAEDELPTDPDGWVYGDNKWEAPSARGGLRKYTRYRRWQRVAVVHEIVEPAEPGPLGVQHEPDDPTPTPRPTSPRVPEKARSLSPGSATKGLPTVAATNSAPSGAVEVPRISGERSKSFGERNGPYGERHVPSGERLMPHERNPPSDERRTPPHSPELHEPSPERGRSESRDSDTKTGRNSSKAGKEIDTKTHNGEKAHNGDKASTNPAVESASRQSTVTESPLRQRLRNAIHRAAPSMGGGLGGGGL</sequence>
<gene>
    <name evidence="8" type="ORF">BD626DRAFT_563427</name>
</gene>
<dbReference type="PANTHER" id="PTHR31679:SF2">
    <property type="entry name" value="PEROXISOMAL MEMBRANE PROTEIN PEX30-RELATED"/>
    <property type="match status" value="1"/>
</dbReference>
<comment type="caution">
    <text evidence="8">The sequence shown here is derived from an EMBL/GenBank/DDBJ whole genome shotgun (WGS) entry which is preliminary data.</text>
</comment>
<feature type="compositionally biased region" description="Polar residues" evidence="5">
    <location>
        <begin position="336"/>
        <end position="350"/>
    </location>
</feature>
<dbReference type="AlphaFoldDB" id="A0A550CY46"/>
<protein>
    <submittedName>
        <fullName evidence="8">Integral peroxisomal membrane peroxin-domain-containing protein</fullName>
    </submittedName>
</protein>
<dbReference type="GO" id="GO:0005778">
    <property type="term" value="C:peroxisomal membrane"/>
    <property type="evidence" value="ECO:0007669"/>
    <property type="project" value="TreeGrafter"/>
</dbReference>
<feature type="transmembrane region" description="Helical" evidence="6">
    <location>
        <begin position="20"/>
        <end position="38"/>
    </location>
</feature>
<evidence type="ECO:0000256" key="4">
    <source>
        <dbReference type="ARBA" id="ARBA00023136"/>
    </source>
</evidence>
<keyword evidence="9" id="KW-1185">Reference proteome</keyword>
<evidence type="ECO:0000256" key="2">
    <source>
        <dbReference type="ARBA" id="ARBA00022692"/>
    </source>
</evidence>
<feature type="compositionally biased region" description="Polar residues" evidence="5">
    <location>
        <begin position="566"/>
        <end position="586"/>
    </location>
</feature>
<feature type="compositionally biased region" description="Basic and acidic residues" evidence="5">
    <location>
        <begin position="547"/>
        <end position="565"/>
    </location>
</feature>